<keyword evidence="11" id="KW-1185">Reference proteome</keyword>
<dbReference type="PANTHER" id="PTHR31595:SF67">
    <property type="entry name" value="WAX SYNTHASE DOMAIN-CONTAINING PROTEIN"/>
    <property type="match status" value="1"/>
</dbReference>
<evidence type="ECO:0000259" key="9">
    <source>
        <dbReference type="Pfam" id="PF13813"/>
    </source>
</evidence>
<accession>E5AB25</accession>
<dbReference type="InParanoid" id="E5AB25"/>
<comment type="subcellular location">
    <subcellularLocation>
        <location evidence="1">Membrane</location>
        <topology evidence="1">Multi-pass membrane protein</topology>
    </subcellularLocation>
</comment>
<evidence type="ECO:0000256" key="2">
    <source>
        <dbReference type="ARBA" id="ARBA00007282"/>
    </source>
</evidence>
<feature type="transmembrane region" description="Helical" evidence="8">
    <location>
        <begin position="36"/>
        <end position="54"/>
    </location>
</feature>
<dbReference type="InterPro" id="IPR032805">
    <property type="entry name" value="Wax_synthase_dom"/>
</dbReference>
<dbReference type="EMBL" id="FP929138">
    <property type="protein sequence ID" value="CBY00866.1"/>
    <property type="molecule type" value="Genomic_DNA"/>
</dbReference>
<sequence>MSFAPSDPWPRSHHDLLEQYYAEYERQIASGEYRPFLYPWGMLGALVAIVYLLIPHQDRPWLRHCRYLVFAWVTGFAIYTVLYTKARLIAPSFGVGLLSAWSVVWVGAILICNDAQADFMRIEKMRGVFGAPTDKPKEKDTINHTESPHEGISKHENGDVKLSLSKATAGPSDRDGQFAWQPYPLTPFIERLDWVLDLFCNFRGAGWNWRTSALPPPPKWIQEQLRQNCGPNTPKHSFKTHAGQAKSYTTRSQLIQANLKALLKGYLALDALKTLMMWDPYFWGLVDHTPSPSSHLPLTLYFLLHHHHPRITHIYHLLLSMLAVKTALETIFTLGPLASCILPTPYRHTARTLPFLYPTPWGPFSTVLDHGLAGWWSNWWHQTFRFALDQPSRVLREHWDLHKHSLRSRLLQLVTAFTVSGILHATASSTISGPSRPWSASFAFFAVQAPAILLEGCVRRALESCGVGRRVPRWGKRVLTLIYVHVWFYSTAHLLCDDFARGGIWLFEPVPVSVFRGLGFGADERDGWWCWGGPLVRWHRGERWWDTGIAF</sequence>
<keyword evidence="3" id="KW-0808">Transferase</keyword>
<dbReference type="RefSeq" id="XP_003844345.1">
    <property type="nucleotide sequence ID" value="XM_003844297.1"/>
</dbReference>
<dbReference type="STRING" id="985895.E5AB25"/>
<dbReference type="AlphaFoldDB" id="E5AB25"/>
<reference evidence="11" key="1">
    <citation type="journal article" date="2011" name="Nat. Commun.">
        <title>Effector diversification within compartments of the Leptosphaeria maculans genome affected by Repeat-Induced Point mutations.</title>
        <authorList>
            <person name="Rouxel T."/>
            <person name="Grandaubert J."/>
            <person name="Hane J.K."/>
            <person name="Hoede C."/>
            <person name="van de Wouw A.P."/>
            <person name="Couloux A."/>
            <person name="Dominguez V."/>
            <person name="Anthouard V."/>
            <person name="Bally P."/>
            <person name="Bourras S."/>
            <person name="Cozijnsen A.J."/>
            <person name="Ciuffetti L.M."/>
            <person name="Degrave A."/>
            <person name="Dilmaghani A."/>
            <person name="Duret L."/>
            <person name="Fudal I."/>
            <person name="Goodwin S.B."/>
            <person name="Gout L."/>
            <person name="Glaser N."/>
            <person name="Linglin J."/>
            <person name="Kema G.H.J."/>
            <person name="Lapalu N."/>
            <person name="Lawrence C.B."/>
            <person name="May K."/>
            <person name="Meyer M."/>
            <person name="Ollivier B."/>
            <person name="Poulain J."/>
            <person name="Schoch C.L."/>
            <person name="Simon A."/>
            <person name="Spatafora J.W."/>
            <person name="Stachowiak A."/>
            <person name="Turgeon B.G."/>
            <person name="Tyler B.M."/>
            <person name="Vincent D."/>
            <person name="Weissenbach J."/>
            <person name="Amselem J."/>
            <person name="Quesneville H."/>
            <person name="Oliver R.P."/>
            <person name="Wincker P."/>
            <person name="Balesdent M.-H."/>
            <person name="Howlett B.J."/>
        </authorList>
    </citation>
    <scope>NUCLEOTIDE SEQUENCE [LARGE SCALE GENOMIC DNA]</scope>
    <source>
        <strain evidence="11">JN3 / isolate v23.1.3 / race Av1-4-5-6-7-8</strain>
    </source>
</reference>
<dbReference type="GO" id="GO:0016020">
    <property type="term" value="C:membrane"/>
    <property type="evidence" value="ECO:0007669"/>
    <property type="project" value="UniProtKB-SubCell"/>
</dbReference>
<feature type="region of interest" description="Disordered" evidence="7">
    <location>
        <begin position="131"/>
        <end position="156"/>
    </location>
</feature>
<feature type="domain" description="Wax synthase" evidence="9">
    <location>
        <begin position="368"/>
        <end position="446"/>
    </location>
</feature>
<dbReference type="PANTHER" id="PTHR31595">
    <property type="entry name" value="LONG-CHAIN-ALCOHOL O-FATTY-ACYLTRANSFERASE 3-RELATED"/>
    <property type="match status" value="1"/>
</dbReference>
<evidence type="ECO:0000256" key="8">
    <source>
        <dbReference type="SAM" id="Phobius"/>
    </source>
</evidence>
<dbReference type="GO" id="GO:0008374">
    <property type="term" value="F:O-acyltransferase activity"/>
    <property type="evidence" value="ECO:0007669"/>
    <property type="project" value="InterPro"/>
</dbReference>
<keyword evidence="5 8" id="KW-1133">Transmembrane helix</keyword>
<dbReference type="OrthoDB" id="2796277at2759"/>
<dbReference type="InterPro" id="IPR044851">
    <property type="entry name" value="Wax_synthase"/>
</dbReference>
<keyword evidence="4 8" id="KW-0812">Transmembrane</keyword>
<proteinExistence type="inferred from homology"/>
<dbReference type="Proteomes" id="UP000002668">
    <property type="component" value="Genome"/>
</dbReference>
<evidence type="ECO:0000256" key="5">
    <source>
        <dbReference type="ARBA" id="ARBA00022989"/>
    </source>
</evidence>
<dbReference type="OMA" id="WHQTFRF"/>
<evidence type="ECO:0000313" key="11">
    <source>
        <dbReference type="Proteomes" id="UP000002668"/>
    </source>
</evidence>
<evidence type="ECO:0000256" key="7">
    <source>
        <dbReference type="SAM" id="MobiDB-lite"/>
    </source>
</evidence>
<comment type="similarity">
    <text evidence="2">Belongs to the wax synthase family.</text>
</comment>
<dbReference type="Pfam" id="PF13813">
    <property type="entry name" value="MBOAT_2"/>
    <property type="match status" value="1"/>
</dbReference>
<name>E5AB25_LEPMJ</name>
<dbReference type="GO" id="GO:0006629">
    <property type="term" value="P:lipid metabolic process"/>
    <property type="evidence" value="ECO:0007669"/>
    <property type="project" value="InterPro"/>
</dbReference>
<feature type="transmembrane region" description="Helical" evidence="8">
    <location>
        <begin position="89"/>
        <end position="112"/>
    </location>
</feature>
<keyword evidence="6 8" id="KW-0472">Membrane</keyword>
<feature type="compositionally biased region" description="Basic and acidic residues" evidence="7">
    <location>
        <begin position="134"/>
        <end position="156"/>
    </location>
</feature>
<organism evidence="11">
    <name type="scientific">Leptosphaeria maculans (strain JN3 / isolate v23.1.3 / race Av1-4-5-6-7-8)</name>
    <name type="common">Blackleg fungus</name>
    <name type="synonym">Phoma lingam</name>
    <dbReference type="NCBI Taxonomy" id="985895"/>
    <lineage>
        <taxon>Eukaryota</taxon>
        <taxon>Fungi</taxon>
        <taxon>Dikarya</taxon>
        <taxon>Ascomycota</taxon>
        <taxon>Pezizomycotina</taxon>
        <taxon>Dothideomycetes</taxon>
        <taxon>Pleosporomycetidae</taxon>
        <taxon>Pleosporales</taxon>
        <taxon>Pleosporineae</taxon>
        <taxon>Leptosphaeriaceae</taxon>
        <taxon>Plenodomus</taxon>
        <taxon>Plenodomus lingam/Leptosphaeria maculans species complex</taxon>
    </lineage>
</organism>
<evidence type="ECO:0000313" key="10">
    <source>
        <dbReference type="EMBL" id="CBY00866.1"/>
    </source>
</evidence>
<dbReference type="HOGENOM" id="CLU_021051_1_1_1"/>
<protein>
    <recommendedName>
        <fullName evidence="9">Wax synthase domain-containing protein</fullName>
    </recommendedName>
</protein>
<evidence type="ECO:0000256" key="1">
    <source>
        <dbReference type="ARBA" id="ARBA00004141"/>
    </source>
</evidence>
<feature type="transmembrane region" description="Helical" evidence="8">
    <location>
        <begin position="66"/>
        <end position="83"/>
    </location>
</feature>
<evidence type="ECO:0000256" key="4">
    <source>
        <dbReference type="ARBA" id="ARBA00022692"/>
    </source>
</evidence>
<dbReference type="VEuPathDB" id="FungiDB:LEMA_P019960.1"/>
<dbReference type="GeneID" id="13293009"/>
<gene>
    <name evidence="10" type="ORF">LEMA_P019960.1</name>
</gene>
<evidence type="ECO:0000256" key="3">
    <source>
        <dbReference type="ARBA" id="ARBA00022679"/>
    </source>
</evidence>
<dbReference type="eggNOG" id="ENOG502SAIV">
    <property type="taxonomic scope" value="Eukaryota"/>
</dbReference>
<evidence type="ECO:0000256" key="6">
    <source>
        <dbReference type="ARBA" id="ARBA00023136"/>
    </source>
</evidence>